<dbReference type="HAMAP" id="MF_01854">
    <property type="entry name" value="FBPase_class3"/>
    <property type="match status" value="1"/>
</dbReference>
<dbReference type="EMBL" id="JAENIM010000041">
    <property type="protein sequence ID" value="MBK1791752.1"/>
    <property type="molecule type" value="Genomic_DNA"/>
</dbReference>
<keyword evidence="5" id="KW-1185">Reference proteome</keyword>
<dbReference type="AlphaFoldDB" id="A0A8J7MFG0"/>
<dbReference type="Pfam" id="PF06874">
    <property type="entry name" value="FBPase_2"/>
    <property type="match status" value="1"/>
</dbReference>
<dbReference type="InterPro" id="IPR029052">
    <property type="entry name" value="Metallo-depent_PP-like"/>
</dbReference>
<protein>
    <submittedName>
        <fullName evidence="4">Fructose-bisphosphatase class III</fullName>
    </submittedName>
</protein>
<sequence length="641" mass="72811">MAELIHSILSQDFPNTEQASYEIAALKSQLEIPKGVIHVISDIHGEARKLKHVINNASGRLRPLVDSLFSHRLTPSQKQELLNVLYYPTELLSSKSKALSEKERLAWVMETLQNQFSIIREIVKNKRRNTIWNYTPVVYRELFDLLLNYPAGGHNPVFLEVQLQELVAREMDFLAIQAASRLIRNLAVEELIVAGDLGDRGSRIDWVIDYLKRQSSVSVVWGNHDVSWMGACLGNQALIAIVLRISLRYRRLFQLEEGYGILTKALEILVEHVYQDDPAADFYPKRGGERDSLLIARMQKAISVIQFKLEGQLMERHPEWNMDDRNVMSRIDYAAGTIEISGKTYQLKDSYFPTVSPDDPNKLSAEEQQCIDRLTESFTSSAKLWQHMSWVAQSGSMCLVRDKAVIFHACLALDENEQYEALEIDGQTHVGPELFPAFDSVVKRAFRAGTNATDDDKDWFYYLWAGPKSPLFGKDKMASFESYFIAEKETHQEQRNPYFEKLHDREFCDQLCREIGVAEDGLIVNGHVPVKVEKGENPVKRGGNAVTIDGAFSEAYGDRGYTLILSPEGDELAEHHGFRDPVSIVRSGEDIIPKMQNIRRHFPPRLTKDTEQGAVIREKINALEGLVQAYASGALTERSRP</sequence>
<keyword evidence="2" id="KW-0464">Manganese</keyword>
<evidence type="ECO:0000256" key="3">
    <source>
        <dbReference type="ARBA" id="ARBA00023277"/>
    </source>
</evidence>
<reference evidence="4" key="1">
    <citation type="submission" date="2021-01" db="EMBL/GenBank/DDBJ databases">
        <title>Modified the classification status of verrucomicrobia.</title>
        <authorList>
            <person name="Feng X."/>
        </authorList>
    </citation>
    <scope>NUCLEOTIDE SEQUENCE</scope>
    <source>
        <strain evidence="4">_KCTC 22039</strain>
    </source>
</reference>
<proteinExistence type="inferred from homology"/>
<dbReference type="Gene3D" id="3.60.21.10">
    <property type="match status" value="1"/>
</dbReference>
<dbReference type="CDD" id="cd00838">
    <property type="entry name" value="MPP_superfamily"/>
    <property type="match status" value="1"/>
</dbReference>
<dbReference type="RefSeq" id="WP_200311771.1">
    <property type="nucleotide sequence ID" value="NZ_JAENIM010000041.1"/>
</dbReference>
<comment type="caution">
    <text evidence="4">The sequence shown here is derived from an EMBL/GenBank/DDBJ whole genome shotgun (WGS) entry which is preliminary data.</text>
</comment>
<dbReference type="InterPro" id="IPR009164">
    <property type="entry name" value="FBPtase_class3"/>
</dbReference>
<dbReference type="SUPFAM" id="SSF56300">
    <property type="entry name" value="Metallo-dependent phosphatases"/>
    <property type="match status" value="1"/>
</dbReference>
<evidence type="ECO:0000256" key="2">
    <source>
        <dbReference type="ARBA" id="ARBA00023211"/>
    </source>
</evidence>
<accession>A0A8J7MFG0</accession>
<gene>
    <name evidence="4" type="ORF">JIN82_11375</name>
</gene>
<evidence type="ECO:0000313" key="5">
    <source>
        <dbReference type="Proteomes" id="UP000624703"/>
    </source>
</evidence>
<evidence type="ECO:0000313" key="4">
    <source>
        <dbReference type="EMBL" id="MBK1791752.1"/>
    </source>
</evidence>
<dbReference type="Proteomes" id="UP000624703">
    <property type="component" value="Unassembled WGS sequence"/>
</dbReference>
<organism evidence="4 5">
    <name type="scientific">Persicirhabdus sediminis</name>
    <dbReference type="NCBI Taxonomy" id="454144"/>
    <lineage>
        <taxon>Bacteria</taxon>
        <taxon>Pseudomonadati</taxon>
        <taxon>Verrucomicrobiota</taxon>
        <taxon>Verrucomicrobiia</taxon>
        <taxon>Verrucomicrobiales</taxon>
        <taxon>Verrucomicrobiaceae</taxon>
        <taxon>Persicirhabdus</taxon>
    </lineage>
</organism>
<evidence type="ECO:0000256" key="1">
    <source>
        <dbReference type="ARBA" id="ARBA00022801"/>
    </source>
</evidence>
<name>A0A8J7MFG0_9BACT</name>
<dbReference type="GO" id="GO:0042132">
    <property type="term" value="F:fructose 1,6-bisphosphate 1-phosphatase activity"/>
    <property type="evidence" value="ECO:0007669"/>
    <property type="project" value="InterPro"/>
</dbReference>
<keyword evidence="3" id="KW-0119">Carbohydrate metabolism</keyword>
<keyword evidence="1" id="KW-0378">Hydrolase</keyword>
<dbReference type="GO" id="GO:0006094">
    <property type="term" value="P:gluconeogenesis"/>
    <property type="evidence" value="ECO:0007669"/>
    <property type="project" value="InterPro"/>
</dbReference>